<dbReference type="PANTHER" id="PTHR48258">
    <property type="entry name" value="DUF4218 DOMAIN-CONTAINING PROTEIN-RELATED"/>
    <property type="match status" value="1"/>
</dbReference>
<gene>
    <name evidence="2" type="ORF">PanWU01x14_372020</name>
</gene>
<comment type="caution">
    <text evidence="2">The sequence shown here is derived from an EMBL/GenBank/DDBJ whole genome shotgun (WGS) entry which is preliminary data.</text>
</comment>
<protein>
    <recommendedName>
        <fullName evidence="1">DUF4218 domain-containing protein</fullName>
    </recommendedName>
</protein>
<dbReference type="OrthoDB" id="1191454at2759"/>
<dbReference type="Proteomes" id="UP000237105">
    <property type="component" value="Unassembled WGS sequence"/>
</dbReference>
<evidence type="ECO:0000259" key="1">
    <source>
        <dbReference type="Pfam" id="PF13960"/>
    </source>
</evidence>
<feature type="domain" description="DUF4218" evidence="1">
    <location>
        <begin position="1"/>
        <end position="77"/>
    </location>
</feature>
<dbReference type="EMBL" id="JXTB01001463">
    <property type="protein sequence ID" value="PON31164.1"/>
    <property type="molecule type" value="Genomic_DNA"/>
</dbReference>
<dbReference type="AlphaFoldDB" id="A0A2P5A3R9"/>
<organism evidence="2 3">
    <name type="scientific">Parasponia andersonii</name>
    <name type="common">Sponia andersonii</name>
    <dbReference type="NCBI Taxonomy" id="3476"/>
    <lineage>
        <taxon>Eukaryota</taxon>
        <taxon>Viridiplantae</taxon>
        <taxon>Streptophyta</taxon>
        <taxon>Embryophyta</taxon>
        <taxon>Tracheophyta</taxon>
        <taxon>Spermatophyta</taxon>
        <taxon>Magnoliopsida</taxon>
        <taxon>eudicotyledons</taxon>
        <taxon>Gunneridae</taxon>
        <taxon>Pentapetalae</taxon>
        <taxon>rosids</taxon>
        <taxon>fabids</taxon>
        <taxon>Rosales</taxon>
        <taxon>Cannabaceae</taxon>
        <taxon>Parasponia</taxon>
    </lineage>
</organism>
<sequence>MIHLILHLPKEAIEGGTVYFRWMYSIKRTMGVYKKYVRNRVRPEGSIAEAYVVTEVLTFCSVYLRGVETRFNRPERNEITVDTRPNHILSVFKSVGHPPGKKDIIILNPYDRLKSEWYVMNNCPKVQKYLE</sequence>
<evidence type="ECO:0000313" key="2">
    <source>
        <dbReference type="EMBL" id="PON31164.1"/>
    </source>
</evidence>
<accession>A0A2P5A3R9</accession>
<keyword evidence="3" id="KW-1185">Reference proteome</keyword>
<name>A0A2P5A3R9_PARAD</name>
<proteinExistence type="predicted"/>
<reference evidence="3" key="1">
    <citation type="submission" date="2016-06" db="EMBL/GenBank/DDBJ databases">
        <title>Parallel loss of symbiosis genes in relatives of nitrogen-fixing non-legume Parasponia.</title>
        <authorList>
            <person name="Van Velzen R."/>
            <person name="Holmer R."/>
            <person name="Bu F."/>
            <person name="Rutten L."/>
            <person name="Van Zeijl A."/>
            <person name="Liu W."/>
            <person name="Santuari L."/>
            <person name="Cao Q."/>
            <person name="Sharma T."/>
            <person name="Shen D."/>
            <person name="Roswanjaya Y."/>
            <person name="Wardhani T."/>
            <person name="Kalhor M.S."/>
            <person name="Jansen J."/>
            <person name="Van den Hoogen J."/>
            <person name="Gungor B."/>
            <person name="Hartog M."/>
            <person name="Hontelez J."/>
            <person name="Verver J."/>
            <person name="Yang W.-C."/>
            <person name="Schijlen E."/>
            <person name="Repin R."/>
            <person name="Schilthuizen M."/>
            <person name="Schranz E."/>
            <person name="Heidstra R."/>
            <person name="Miyata K."/>
            <person name="Fedorova E."/>
            <person name="Kohlen W."/>
            <person name="Bisseling T."/>
            <person name="Smit S."/>
            <person name="Geurts R."/>
        </authorList>
    </citation>
    <scope>NUCLEOTIDE SEQUENCE [LARGE SCALE GENOMIC DNA]</scope>
    <source>
        <strain evidence="3">cv. WU1-14</strain>
    </source>
</reference>
<dbReference type="InterPro" id="IPR025452">
    <property type="entry name" value="DUF4218"/>
</dbReference>
<evidence type="ECO:0000313" key="3">
    <source>
        <dbReference type="Proteomes" id="UP000237105"/>
    </source>
</evidence>
<dbReference type="Pfam" id="PF13960">
    <property type="entry name" value="DUF4218"/>
    <property type="match status" value="1"/>
</dbReference>